<keyword evidence="10" id="KW-0998">Cell outer membrane</keyword>
<evidence type="ECO:0000313" key="13">
    <source>
        <dbReference type="EMBL" id="TCG06147.1"/>
    </source>
</evidence>
<keyword evidence="5" id="KW-0812">Transmembrane</keyword>
<keyword evidence="6 11" id="KW-0732">Signal</keyword>
<evidence type="ECO:0000256" key="4">
    <source>
        <dbReference type="ARBA" id="ARBA00022452"/>
    </source>
</evidence>
<organism evidence="13 14">
    <name type="scientific">Paraburkholderia steynii</name>
    <dbReference type="NCBI Taxonomy" id="1245441"/>
    <lineage>
        <taxon>Bacteria</taxon>
        <taxon>Pseudomonadati</taxon>
        <taxon>Pseudomonadota</taxon>
        <taxon>Betaproteobacteria</taxon>
        <taxon>Burkholderiales</taxon>
        <taxon>Burkholderiaceae</taxon>
        <taxon>Paraburkholderia</taxon>
    </lineage>
</organism>
<evidence type="ECO:0000256" key="10">
    <source>
        <dbReference type="ARBA" id="ARBA00023237"/>
    </source>
</evidence>
<dbReference type="InterPro" id="IPR001702">
    <property type="entry name" value="Porin_Gram-ve"/>
</dbReference>
<protein>
    <recommendedName>
        <fullName evidence="12">Porin domain-containing protein</fullName>
    </recommendedName>
</protein>
<evidence type="ECO:0000256" key="2">
    <source>
        <dbReference type="ARBA" id="ARBA00011233"/>
    </source>
</evidence>
<dbReference type="PANTHER" id="PTHR34501:SF9">
    <property type="entry name" value="MAJOR OUTER MEMBRANE PROTEIN P.IA"/>
    <property type="match status" value="1"/>
</dbReference>
<reference evidence="13 14" key="1">
    <citation type="submission" date="2017-02" db="EMBL/GenBank/DDBJ databases">
        <title>Paraburkholderia sophoroidis sp. nov. and Paraburkholderia steynii sp. nov. rhizobial symbionts of the fynbos legume Hypocalyptus sophoroides.</title>
        <authorList>
            <person name="Steenkamp E.T."/>
            <person name="Beukes C.W."/>
            <person name="Van Zyl E."/>
            <person name="Avontuur J."/>
            <person name="Chan W.Y."/>
            <person name="Hassen A."/>
            <person name="Palmer M."/>
            <person name="Mthombeni L."/>
            <person name="Phalane F."/>
            <person name="Sereme K."/>
            <person name="Venter S.N."/>
        </authorList>
    </citation>
    <scope>NUCLEOTIDE SEQUENCE [LARGE SCALE GENOMIC DNA]</scope>
    <source>
        <strain evidence="13 14">HC1.1ba</strain>
    </source>
</reference>
<name>A0A4R0XG38_9BURK</name>
<dbReference type="PANTHER" id="PTHR34501">
    <property type="entry name" value="PROTEIN YDDL-RELATED"/>
    <property type="match status" value="1"/>
</dbReference>
<dbReference type="GO" id="GO:0046930">
    <property type="term" value="C:pore complex"/>
    <property type="evidence" value="ECO:0007669"/>
    <property type="project" value="UniProtKB-KW"/>
</dbReference>
<dbReference type="Proteomes" id="UP000294200">
    <property type="component" value="Unassembled WGS sequence"/>
</dbReference>
<feature type="signal peptide" evidence="11">
    <location>
        <begin position="1"/>
        <end position="20"/>
    </location>
</feature>
<evidence type="ECO:0000256" key="1">
    <source>
        <dbReference type="ARBA" id="ARBA00004571"/>
    </source>
</evidence>
<feature type="chain" id="PRO_5020406087" description="Porin domain-containing protein" evidence="11">
    <location>
        <begin position="21"/>
        <end position="381"/>
    </location>
</feature>
<gene>
    <name evidence="13" type="ORF">BZM27_28480</name>
</gene>
<evidence type="ECO:0000256" key="8">
    <source>
        <dbReference type="ARBA" id="ARBA00023114"/>
    </source>
</evidence>
<comment type="caution">
    <text evidence="13">The sequence shown here is derived from an EMBL/GenBank/DDBJ whole genome shotgun (WGS) entry which is preliminary data.</text>
</comment>
<evidence type="ECO:0000256" key="7">
    <source>
        <dbReference type="ARBA" id="ARBA00023065"/>
    </source>
</evidence>
<dbReference type="GO" id="GO:0034220">
    <property type="term" value="P:monoatomic ion transmembrane transport"/>
    <property type="evidence" value="ECO:0007669"/>
    <property type="project" value="InterPro"/>
</dbReference>
<dbReference type="Gene3D" id="2.40.160.10">
    <property type="entry name" value="Porin"/>
    <property type="match status" value="1"/>
</dbReference>
<sequence length="381" mass="40852">MKKSLLILALVTASASPVFAQSSVTLYGVVDDGINYTNNTGGHHNFEMASGYGYGSRWGLKGTEDLGGGLKTIFTLENGFDLNSGRANQGGRMFGRQALVGVAHDNYGSITLGRQYDSVVDFLAPTTANGNWAGFLFAHPYDNDNTDNSFRVSNSVKYTSPNLGGFKFGGLYGFSNAAGQFANNRAMSIGASYVGGPVTIGAAYMDVDNIGMGSTGAVAANDASFFASNQREFGVGINYKISQATLGFVYTHSRIENPTGNGYLTPPNFPAGISVHSLTFDNFEFNAQYYFTPTFFAGAMYTYTSGRYDASNGSSKPKWNMFGLVADYYLSKRTDVYVQAVYQKVSASTGTFLDTAYISGADNSSSTNKQVVARIGMKHLF</sequence>
<evidence type="ECO:0000259" key="12">
    <source>
        <dbReference type="Pfam" id="PF13609"/>
    </source>
</evidence>
<evidence type="ECO:0000256" key="5">
    <source>
        <dbReference type="ARBA" id="ARBA00022692"/>
    </source>
</evidence>
<dbReference type="AlphaFoldDB" id="A0A4R0XG38"/>
<dbReference type="PRINTS" id="PR00184">
    <property type="entry name" value="NEISSPPORIN"/>
</dbReference>
<dbReference type="EMBL" id="MWML01000124">
    <property type="protein sequence ID" value="TCG06147.1"/>
    <property type="molecule type" value="Genomic_DNA"/>
</dbReference>
<keyword evidence="8" id="KW-0626">Porin</keyword>
<dbReference type="GO" id="GO:0015288">
    <property type="term" value="F:porin activity"/>
    <property type="evidence" value="ECO:0007669"/>
    <property type="project" value="UniProtKB-KW"/>
</dbReference>
<feature type="domain" description="Porin" evidence="12">
    <location>
        <begin position="9"/>
        <end position="346"/>
    </location>
</feature>
<dbReference type="SUPFAM" id="SSF56935">
    <property type="entry name" value="Porins"/>
    <property type="match status" value="1"/>
</dbReference>
<accession>A0A4R0XG38</accession>
<dbReference type="InterPro" id="IPR002299">
    <property type="entry name" value="Porin_Neis"/>
</dbReference>
<evidence type="ECO:0000256" key="3">
    <source>
        <dbReference type="ARBA" id="ARBA00022448"/>
    </source>
</evidence>
<evidence type="ECO:0000256" key="6">
    <source>
        <dbReference type="ARBA" id="ARBA00022729"/>
    </source>
</evidence>
<dbReference type="InterPro" id="IPR033900">
    <property type="entry name" value="Gram_neg_porin_domain"/>
</dbReference>
<dbReference type="CDD" id="cd00342">
    <property type="entry name" value="gram_neg_porins"/>
    <property type="match status" value="1"/>
</dbReference>
<dbReference type="PRINTS" id="PR00182">
    <property type="entry name" value="ECOLNEIPORIN"/>
</dbReference>
<keyword evidence="3" id="KW-0813">Transport</keyword>
<evidence type="ECO:0000256" key="11">
    <source>
        <dbReference type="SAM" id="SignalP"/>
    </source>
</evidence>
<dbReference type="InterPro" id="IPR050298">
    <property type="entry name" value="Gram-neg_bact_OMP"/>
</dbReference>
<keyword evidence="9" id="KW-0472">Membrane</keyword>
<dbReference type="GO" id="GO:0009279">
    <property type="term" value="C:cell outer membrane"/>
    <property type="evidence" value="ECO:0007669"/>
    <property type="project" value="UniProtKB-SubCell"/>
</dbReference>
<keyword evidence="4" id="KW-1134">Transmembrane beta strand</keyword>
<comment type="subcellular location">
    <subcellularLocation>
        <location evidence="1">Cell outer membrane</location>
        <topology evidence="1">Multi-pass membrane protein</topology>
    </subcellularLocation>
</comment>
<keyword evidence="7" id="KW-0406">Ion transport</keyword>
<keyword evidence="14" id="KW-1185">Reference proteome</keyword>
<dbReference type="InterPro" id="IPR023614">
    <property type="entry name" value="Porin_dom_sf"/>
</dbReference>
<proteinExistence type="predicted"/>
<evidence type="ECO:0000256" key="9">
    <source>
        <dbReference type="ARBA" id="ARBA00023136"/>
    </source>
</evidence>
<dbReference type="Pfam" id="PF13609">
    <property type="entry name" value="Porin_4"/>
    <property type="match status" value="1"/>
</dbReference>
<comment type="subunit">
    <text evidence="2">Homotrimer.</text>
</comment>
<evidence type="ECO:0000313" key="14">
    <source>
        <dbReference type="Proteomes" id="UP000294200"/>
    </source>
</evidence>